<evidence type="ECO:0000313" key="3">
    <source>
        <dbReference type="Proteomes" id="UP000729402"/>
    </source>
</evidence>
<dbReference type="EMBL" id="JAAALK010000285">
    <property type="protein sequence ID" value="KAG8064778.1"/>
    <property type="molecule type" value="Genomic_DNA"/>
</dbReference>
<organism evidence="2 3">
    <name type="scientific">Zizania palustris</name>
    <name type="common">Northern wild rice</name>
    <dbReference type="NCBI Taxonomy" id="103762"/>
    <lineage>
        <taxon>Eukaryota</taxon>
        <taxon>Viridiplantae</taxon>
        <taxon>Streptophyta</taxon>
        <taxon>Embryophyta</taxon>
        <taxon>Tracheophyta</taxon>
        <taxon>Spermatophyta</taxon>
        <taxon>Magnoliopsida</taxon>
        <taxon>Liliopsida</taxon>
        <taxon>Poales</taxon>
        <taxon>Poaceae</taxon>
        <taxon>BOP clade</taxon>
        <taxon>Oryzoideae</taxon>
        <taxon>Oryzeae</taxon>
        <taxon>Zizaniinae</taxon>
        <taxon>Zizania</taxon>
    </lineage>
</organism>
<accession>A0A8J5SJD4</accession>
<dbReference type="AlphaFoldDB" id="A0A8J5SJD4"/>
<evidence type="ECO:0000313" key="2">
    <source>
        <dbReference type="EMBL" id="KAG8064778.1"/>
    </source>
</evidence>
<name>A0A8J5SJD4_ZIZPA</name>
<dbReference type="Proteomes" id="UP000729402">
    <property type="component" value="Unassembled WGS sequence"/>
</dbReference>
<gene>
    <name evidence="2" type="ORF">GUJ93_ZPchr0004g38669</name>
</gene>
<feature type="region of interest" description="Disordered" evidence="1">
    <location>
        <begin position="1"/>
        <end position="40"/>
    </location>
</feature>
<sequence>MAWGGRGQHAVGGRGRKRGAWAVQRRGTGGRRKGSDCGAGERMGNGAWAGSADGAQARCVAHEASGRCGVAMASLG</sequence>
<protein>
    <submittedName>
        <fullName evidence="2">Uncharacterized protein</fullName>
    </submittedName>
</protein>
<proteinExistence type="predicted"/>
<feature type="compositionally biased region" description="Gly residues" evidence="1">
    <location>
        <begin position="1"/>
        <end position="13"/>
    </location>
</feature>
<comment type="caution">
    <text evidence="2">The sequence shown here is derived from an EMBL/GenBank/DDBJ whole genome shotgun (WGS) entry which is preliminary data.</text>
</comment>
<reference evidence="2" key="1">
    <citation type="journal article" date="2021" name="bioRxiv">
        <title>Whole Genome Assembly and Annotation of Northern Wild Rice, Zizania palustris L., Supports a Whole Genome Duplication in the Zizania Genus.</title>
        <authorList>
            <person name="Haas M."/>
            <person name="Kono T."/>
            <person name="Macchietto M."/>
            <person name="Millas R."/>
            <person name="McGilp L."/>
            <person name="Shao M."/>
            <person name="Duquette J."/>
            <person name="Hirsch C.N."/>
            <person name="Kimball J."/>
        </authorList>
    </citation>
    <scope>NUCLEOTIDE SEQUENCE</scope>
    <source>
        <tissue evidence="2">Fresh leaf tissue</tissue>
    </source>
</reference>
<keyword evidence="3" id="KW-1185">Reference proteome</keyword>
<evidence type="ECO:0000256" key="1">
    <source>
        <dbReference type="SAM" id="MobiDB-lite"/>
    </source>
</evidence>
<reference evidence="2" key="2">
    <citation type="submission" date="2021-02" db="EMBL/GenBank/DDBJ databases">
        <authorList>
            <person name="Kimball J.A."/>
            <person name="Haas M.W."/>
            <person name="Macchietto M."/>
            <person name="Kono T."/>
            <person name="Duquette J."/>
            <person name="Shao M."/>
        </authorList>
    </citation>
    <scope>NUCLEOTIDE SEQUENCE</scope>
    <source>
        <tissue evidence="2">Fresh leaf tissue</tissue>
    </source>
</reference>